<evidence type="ECO:0000256" key="2">
    <source>
        <dbReference type="ARBA" id="ARBA00023125"/>
    </source>
</evidence>
<feature type="domain" description="Cyclic nucleotide-binding" evidence="4">
    <location>
        <begin position="31"/>
        <end position="135"/>
    </location>
</feature>
<comment type="caution">
    <text evidence="5">The sequence shown here is derived from an EMBL/GenBank/DDBJ whole genome shotgun (WGS) entry which is preliminary data.</text>
</comment>
<dbReference type="GO" id="GO:0003677">
    <property type="term" value="F:DNA binding"/>
    <property type="evidence" value="ECO:0007669"/>
    <property type="project" value="UniProtKB-KW"/>
</dbReference>
<evidence type="ECO:0000259" key="4">
    <source>
        <dbReference type="PROSITE" id="PS50042"/>
    </source>
</evidence>
<keyword evidence="1" id="KW-0805">Transcription regulation</keyword>
<evidence type="ECO:0000313" key="6">
    <source>
        <dbReference type="Proteomes" id="UP000823883"/>
    </source>
</evidence>
<dbReference type="Pfam" id="PF00027">
    <property type="entry name" value="cNMP_binding"/>
    <property type="match status" value="1"/>
</dbReference>
<accession>A0A9D2PC50</accession>
<dbReference type="Gene3D" id="2.60.120.10">
    <property type="entry name" value="Jelly Rolls"/>
    <property type="match status" value="1"/>
</dbReference>
<name>A0A9D2PC50_9FIRM</name>
<proteinExistence type="predicted"/>
<organism evidence="5 6">
    <name type="scientific">Candidatus Lachnoclostridium pullistercoris</name>
    <dbReference type="NCBI Taxonomy" id="2838632"/>
    <lineage>
        <taxon>Bacteria</taxon>
        <taxon>Bacillati</taxon>
        <taxon>Bacillota</taxon>
        <taxon>Clostridia</taxon>
        <taxon>Lachnospirales</taxon>
        <taxon>Lachnospiraceae</taxon>
    </lineage>
</organism>
<dbReference type="Proteomes" id="UP000823883">
    <property type="component" value="Unassembled WGS sequence"/>
</dbReference>
<reference evidence="5" key="2">
    <citation type="submission" date="2021-04" db="EMBL/GenBank/DDBJ databases">
        <authorList>
            <person name="Gilroy R."/>
        </authorList>
    </citation>
    <scope>NUCLEOTIDE SEQUENCE</scope>
    <source>
        <strain evidence="5">CHK183-5548</strain>
    </source>
</reference>
<dbReference type="InterPro" id="IPR000595">
    <property type="entry name" value="cNMP-bd_dom"/>
</dbReference>
<dbReference type="Pfam" id="PF13545">
    <property type="entry name" value="HTH_Crp_2"/>
    <property type="match status" value="1"/>
</dbReference>
<dbReference type="PROSITE" id="PS50042">
    <property type="entry name" value="CNMP_BINDING_3"/>
    <property type="match status" value="1"/>
</dbReference>
<evidence type="ECO:0000256" key="3">
    <source>
        <dbReference type="ARBA" id="ARBA00023163"/>
    </source>
</evidence>
<gene>
    <name evidence="5" type="ORF">IAA04_01905</name>
</gene>
<dbReference type="InterPro" id="IPR018490">
    <property type="entry name" value="cNMP-bd_dom_sf"/>
</dbReference>
<dbReference type="InterPro" id="IPR014710">
    <property type="entry name" value="RmlC-like_jellyroll"/>
</dbReference>
<dbReference type="SUPFAM" id="SSF51206">
    <property type="entry name" value="cAMP-binding domain-like"/>
    <property type="match status" value="1"/>
</dbReference>
<sequence length="224" mass="25466">MKSTKDLSQYQSLIREYGVFSIFPSAAEKDMELRLFDRGEFLFLQGYPICGFYFQLEGQIKLVRTLQSGKETVIRHLEAPRIYGGAEFFLDLPASVSALVTVPAAFLYLPFEPWKKALSRDPDFLYFLGKNYAEITYVSNTNFPISQTASPAARVASYLLSSEKNGLFSGPLTEAPEYLGISYRHLLRILTEFVQKGYLKKEGSRYRIADREGLMETGGDRYLP</sequence>
<evidence type="ECO:0000256" key="1">
    <source>
        <dbReference type="ARBA" id="ARBA00023015"/>
    </source>
</evidence>
<dbReference type="GO" id="GO:0006355">
    <property type="term" value="P:regulation of DNA-templated transcription"/>
    <property type="evidence" value="ECO:0007669"/>
    <property type="project" value="InterPro"/>
</dbReference>
<dbReference type="EMBL" id="DWWL01000008">
    <property type="protein sequence ID" value="HJC46790.1"/>
    <property type="molecule type" value="Genomic_DNA"/>
</dbReference>
<dbReference type="InterPro" id="IPR012318">
    <property type="entry name" value="HTH_CRP"/>
</dbReference>
<keyword evidence="2" id="KW-0238">DNA-binding</keyword>
<dbReference type="CDD" id="cd00038">
    <property type="entry name" value="CAP_ED"/>
    <property type="match status" value="1"/>
</dbReference>
<dbReference type="SUPFAM" id="SSF46785">
    <property type="entry name" value="Winged helix' DNA-binding domain"/>
    <property type="match status" value="1"/>
</dbReference>
<protein>
    <submittedName>
        <fullName evidence="5">Cyclic nucleotide-binding domain-containing protein</fullName>
    </submittedName>
</protein>
<evidence type="ECO:0000313" key="5">
    <source>
        <dbReference type="EMBL" id="HJC46790.1"/>
    </source>
</evidence>
<dbReference type="AlphaFoldDB" id="A0A9D2PC50"/>
<dbReference type="SMART" id="SM00100">
    <property type="entry name" value="cNMP"/>
    <property type="match status" value="1"/>
</dbReference>
<keyword evidence="3" id="KW-0804">Transcription</keyword>
<reference evidence="5" key="1">
    <citation type="journal article" date="2021" name="PeerJ">
        <title>Extensive microbial diversity within the chicken gut microbiome revealed by metagenomics and culture.</title>
        <authorList>
            <person name="Gilroy R."/>
            <person name="Ravi A."/>
            <person name="Getino M."/>
            <person name="Pursley I."/>
            <person name="Horton D.L."/>
            <person name="Alikhan N.F."/>
            <person name="Baker D."/>
            <person name="Gharbi K."/>
            <person name="Hall N."/>
            <person name="Watson M."/>
            <person name="Adriaenssens E.M."/>
            <person name="Foster-Nyarko E."/>
            <person name="Jarju S."/>
            <person name="Secka A."/>
            <person name="Antonio M."/>
            <person name="Oren A."/>
            <person name="Chaudhuri R.R."/>
            <person name="La Ragione R."/>
            <person name="Hildebrand F."/>
            <person name="Pallen M.J."/>
        </authorList>
    </citation>
    <scope>NUCLEOTIDE SEQUENCE</scope>
    <source>
        <strain evidence="5">CHK183-5548</strain>
    </source>
</reference>
<dbReference type="InterPro" id="IPR036390">
    <property type="entry name" value="WH_DNA-bd_sf"/>
</dbReference>